<feature type="transmembrane region" description="Helical" evidence="1">
    <location>
        <begin position="52"/>
        <end position="70"/>
    </location>
</feature>
<reference evidence="2 3" key="1">
    <citation type="submission" date="2018-01" db="EMBL/GenBank/DDBJ databases">
        <authorList>
            <person name="Gaut B.S."/>
            <person name="Morton B.R."/>
            <person name="Clegg M.T."/>
            <person name="Duvall M.R."/>
        </authorList>
    </citation>
    <scope>NUCLEOTIDE SEQUENCE [LARGE SCALE GENOMIC DNA]</scope>
    <source>
        <strain evidence="2 3">HR-AV</strain>
    </source>
</reference>
<comment type="caution">
    <text evidence="2">The sequence shown here is derived from an EMBL/GenBank/DDBJ whole genome shotgun (WGS) entry which is preliminary data.</text>
</comment>
<dbReference type="RefSeq" id="WP_103787988.1">
    <property type="nucleotide sequence ID" value="NZ_PQVF01000003.1"/>
</dbReference>
<evidence type="ECO:0000256" key="1">
    <source>
        <dbReference type="SAM" id="Phobius"/>
    </source>
</evidence>
<name>A0A2S5A6E1_9SPHI</name>
<sequence>MNSQFEKDSQFINGPFVSPLKTALKYGLYMGLGIIIFSLIMYTMSVPLDSKLYYVQYVIYIAAIWFGIKYHRDHDLGGYITYGRGLGCGTLIALIGGIIGAIYSVVLFKYIDPDLVNQIFAAQEKSMLENGQSQEQVDQAINISKKFMTPVMMGTIGVVVSLFSGFIVSLVVAFILKKEKAMFGAQ</sequence>
<keyword evidence="1" id="KW-0472">Membrane</keyword>
<feature type="transmembrane region" description="Helical" evidence="1">
    <location>
        <begin position="151"/>
        <end position="176"/>
    </location>
</feature>
<dbReference type="InterPro" id="IPR025250">
    <property type="entry name" value="DUF4199"/>
</dbReference>
<dbReference type="OrthoDB" id="1122768at2"/>
<feature type="transmembrane region" description="Helical" evidence="1">
    <location>
        <begin position="26"/>
        <end position="46"/>
    </location>
</feature>
<dbReference type="AlphaFoldDB" id="A0A2S5A6E1"/>
<keyword evidence="3" id="KW-1185">Reference proteome</keyword>
<organism evidence="2 3">
    <name type="scientific">Solitalea longa</name>
    <dbReference type="NCBI Taxonomy" id="2079460"/>
    <lineage>
        <taxon>Bacteria</taxon>
        <taxon>Pseudomonadati</taxon>
        <taxon>Bacteroidota</taxon>
        <taxon>Sphingobacteriia</taxon>
        <taxon>Sphingobacteriales</taxon>
        <taxon>Sphingobacteriaceae</taxon>
        <taxon>Solitalea</taxon>
    </lineage>
</organism>
<keyword evidence="1" id="KW-0812">Transmembrane</keyword>
<proteinExistence type="predicted"/>
<dbReference type="Proteomes" id="UP000236893">
    <property type="component" value="Unassembled WGS sequence"/>
</dbReference>
<evidence type="ECO:0000313" key="2">
    <source>
        <dbReference type="EMBL" id="POY37857.1"/>
    </source>
</evidence>
<evidence type="ECO:0008006" key="4">
    <source>
        <dbReference type="Google" id="ProtNLM"/>
    </source>
</evidence>
<evidence type="ECO:0000313" key="3">
    <source>
        <dbReference type="Proteomes" id="UP000236893"/>
    </source>
</evidence>
<protein>
    <recommendedName>
        <fullName evidence="4">DUF4199 domain-containing protein</fullName>
    </recommendedName>
</protein>
<dbReference type="EMBL" id="PQVF01000003">
    <property type="protein sequence ID" value="POY37857.1"/>
    <property type="molecule type" value="Genomic_DNA"/>
</dbReference>
<keyword evidence="1" id="KW-1133">Transmembrane helix</keyword>
<dbReference type="Pfam" id="PF13858">
    <property type="entry name" value="DUF4199"/>
    <property type="match status" value="1"/>
</dbReference>
<gene>
    <name evidence="2" type="ORF">C3K47_04820</name>
</gene>
<feature type="transmembrane region" description="Helical" evidence="1">
    <location>
        <begin position="91"/>
        <end position="111"/>
    </location>
</feature>
<accession>A0A2S5A6E1</accession>